<proteinExistence type="predicted"/>
<dbReference type="PROSITE" id="PS50053">
    <property type="entry name" value="UBIQUITIN_2"/>
    <property type="match status" value="1"/>
</dbReference>
<dbReference type="InterPro" id="IPR036770">
    <property type="entry name" value="Ankyrin_rpt-contain_sf"/>
</dbReference>
<name>A0A665TT59_ECHNA</name>
<dbReference type="SUPFAM" id="SSF48403">
    <property type="entry name" value="Ankyrin repeat"/>
    <property type="match status" value="1"/>
</dbReference>
<evidence type="ECO:0000259" key="2">
    <source>
        <dbReference type="PROSITE" id="PS50053"/>
    </source>
</evidence>
<sequence length="494" mass="55727">MKVFIHYEGSCEPFDVPPDQTVGAMKRMVKETFLVQLPSDNQVWHYLELSYGGAALQDSWALRDVGVVGGSVIRCLIKSEQRPVMHVFNAVTRETLQISGSEALLHVSVARLKSMVSLQSGLPVSAFRLSVLTDVQLYDCNQLQDYAIDAGTTLRLDTWDGWVEFLQGCLLGHRMAVRRHLSEERIVMRFQMRVALYIAAALGHLDLAGWLLERGVHAEEPVGVHPYRQWCRQTAHQDAGKCPVHVAVESGQLLILKLFTNKNLLTLACRDPAGRHSLKIAIQHGHRDCVRYLANKLFSVVSLPNLPLPMRIYLQVKHWVTLGQKRAACNRWQFTAAPYNAKGGHMLLVDGFSHPQMFSKSRNTAAKPRRGSGGKALAHLAPITPLFSLPPRPRPLSLQPIYLNDFKEMQKTWKQDGKRRNQNSLDRTKGDKFVLPPVPRENLLCSSFSQHCGQTPRENAIYCLNIASTFTEKPWIKQLNIARTLIRKHVHPVA</sequence>
<dbReference type="Proteomes" id="UP000472264">
    <property type="component" value="Chromosome 4"/>
</dbReference>
<organism evidence="3 4">
    <name type="scientific">Echeneis naucrates</name>
    <name type="common">Live sharksucker</name>
    <dbReference type="NCBI Taxonomy" id="173247"/>
    <lineage>
        <taxon>Eukaryota</taxon>
        <taxon>Metazoa</taxon>
        <taxon>Chordata</taxon>
        <taxon>Craniata</taxon>
        <taxon>Vertebrata</taxon>
        <taxon>Euteleostomi</taxon>
        <taxon>Actinopterygii</taxon>
        <taxon>Neopterygii</taxon>
        <taxon>Teleostei</taxon>
        <taxon>Neoteleostei</taxon>
        <taxon>Acanthomorphata</taxon>
        <taxon>Carangaria</taxon>
        <taxon>Carangiformes</taxon>
        <taxon>Echeneidae</taxon>
        <taxon>Echeneis</taxon>
    </lineage>
</organism>
<dbReference type="Gene3D" id="1.25.40.20">
    <property type="entry name" value="Ankyrin repeat-containing domain"/>
    <property type="match status" value="1"/>
</dbReference>
<dbReference type="InterPro" id="IPR042788">
    <property type="entry name" value="ANKUB1"/>
</dbReference>
<dbReference type="InterPro" id="IPR029071">
    <property type="entry name" value="Ubiquitin-like_domsf"/>
</dbReference>
<dbReference type="PANTHER" id="PTHR46885">
    <property type="entry name" value="PROTEIN ANKUB1"/>
    <property type="match status" value="1"/>
</dbReference>
<feature type="domain" description="Ubiquitin-like" evidence="2">
    <location>
        <begin position="1"/>
        <end position="73"/>
    </location>
</feature>
<gene>
    <name evidence="3" type="primary">ankub1</name>
</gene>
<dbReference type="SUPFAM" id="SSF54236">
    <property type="entry name" value="Ubiquitin-like"/>
    <property type="match status" value="2"/>
</dbReference>
<dbReference type="PANTHER" id="PTHR46885:SF1">
    <property type="entry name" value="PROTEIN ANKUB1"/>
    <property type="match status" value="1"/>
</dbReference>
<accession>A0A665TT59</accession>
<keyword evidence="4" id="KW-1185">Reference proteome</keyword>
<dbReference type="Pfam" id="PF12796">
    <property type="entry name" value="Ank_2"/>
    <property type="match status" value="1"/>
</dbReference>
<evidence type="ECO:0000313" key="3">
    <source>
        <dbReference type="Ensembl" id="ENSENLP00000007481.1"/>
    </source>
</evidence>
<dbReference type="OMA" id="QGGLTAC"/>
<dbReference type="InterPro" id="IPR000626">
    <property type="entry name" value="Ubiquitin-like_dom"/>
</dbReference>
<reference evidence="3" key="2">
    <citation type="submission" date="2025-08" db="UniProtKB">
        <authorList>
            <consortium name="Ensembl"/>
        </authorList>
    </citation>
    <scope>IDENTIFICATION</scope>
</reference>
<evidence type="ECO:0000256" key="1">
    <source>
        <dbReference type="SAM" id="MobiDB-lite"/>
    </source>
</evidence>
<feature type="region of interest" description="Disordered" evidence="1">
    <location>
        <begin position="413"/>
        <end position="432"/>
    </location>
</feature>
<dbReference type="InParanoid" id="A0A665TT59"/>
<dbReference type="Ensembl" id="ENSENLT00000007804.1">
    <property type="protein sequence ID" value="ENSENLP00000007481.1"/>
    <property type="gene ID" value="ENSENLG00000003586.1"/>
</dbReference>
<reference evidence="3" key="1">
    <citation type="submission" date="2021-04" db="EMBL/GenBank/DDBJ databases">
        <authorList>
            <consortium name="Wellcome Sanger Institute Data Sharing"/>
        </authorList>
    </citation>
    <scope>NUCLEOTIDE SEQUENCE [LARGE SCALE GENOMIC DNA]</scope>
</reference>
<protein>
    <recommendedName>
        <fullName evidence="2">Ubiquitin-like domain-containing protein</fullName>
    </recommendedName>
</protein>
<dbReference type="InterPro" id="IPR002110">
    <property type="entry name" value="Ankyrin_rpt"/>
</dbReference>
<evidence type="ECO:0000313" key="4">
    <source>
        <dbReference type="Proteomes" id="UP000472264"/>
    </source>
</evidence>
<dbReference type="AlphaFoldDB" id="A0A665TT59"/>
<dbReference type="Gene3D" id="3.10.20.90">
    <property type="entry name" value="Phosphatidylinositol 3-kinase Catalytic Subunit, Chain A, domain 1"/>
    <property type="match status" value="1"/>
</dbReference>
<dbReference type="SMART" id="SM00248">
    <property type="entry name" value="ANK"/>
    <property type="match status" value="3"/>
</dbReference>
<reference evidence="3" key="3">
    <citation type="submission" date="2025-09" db="UniProtKB">
        <authorList>
            <consortium name="Ensembl"/>
        </authorList>
    </citation>
    <scope>IDENTIFICATION</scope>
</reference>